<dbReference type="Pfam" id="PF04018">
    <property type="entry name" value="VCA0040-like"/>
    <property type="match status" value="1"/>
</dbReference>
<dbReference type="InterPro" id="IPR007163">
    <property type="entry name" value="VCA0040-like"/>
</dbReference>
<feature type="transmembrane region" description="Helical" evidence="1">
    <location>
        <begin position="20"/>
        <end position="39"/>
    </location>
</feature>
<keyword evidence="3" id="KW-1185">Reference proteome</keyword>
<evidence type="ECO:0000313" key="2">
    <source>
        <dbReference type="EMBL" id="SDJ53515.1"/>
    </source>
</evidence>
<name>A0A1G8UJY9_9GAMM</name>
<dbReference type="AlphaFoldDB" id="A0A1G8UJY9"/>
<feature type="transmembrane region" description="Helical" evidence="1">
    <location>
        <begin position="126"/>
        <end position="146"/>
    </location>
</feature>
<feature type="transmembrane region" description="Helical" evidence="1">
    <location>
        <begin position="152"/>
        <end position="182"/>
    </location>
</feature>
<dbReference type="Proteomes" id="UP000199527">
    <property type="component" value="Unassembled WGS sequence"/>
</dbReference>
<feature type="transmembrane region" description="Helical" evidence="1">
    <location>
        <begin position="194"/>
        <end position="216"/>
    </location>
</feature>
<feature type="transmembrane region" description="Helical" evidence="1">
    <location>
        <begin position="222"/>
        <end position="242"/>
    </location>
</feature>
<keyword evidence="1" id="KW-0472">Membrane</keyword>
<feature type="transmembrane region" description="Helical" evidence="1">
    <location>
        <begin position="281"/>
        <end position="298"/>
    </location>
</feature>
<dbReference type="RefSeq" id="WP_090365476.1">
    <property type="nucleotide sequence ID" value="NZ_FNEM01000009.1"/>
</dbReference>
<organism evidence="2 3">
    <name type="scientific">Ferrimonas sediminum</name>
    <dbReference type="NCBI Taxonomy" id="718193"/>
    <lineage>
        <taxon>Bacteria</taxon>
        <taxon>Pseudomonadati</taxon>
        <taxon>Pseudomonadota</taxon>
        <taxon>Gammaproteobacteria</taxon>
        <taxon>Alteromonadales</taxon>
        <taxon>Ferrimonadaceae</taxon>
        <taxon>Ferrimonas</taxon>
    </lineage>
</organism>
<accession>A0A1G8UJY9</accession>
<keyword evidence="1" id="KW-0812">Transmembrane</keyword>
<feature type="transmembrane region" description="Helical" evidence="1">
    <location>
        <begin position="60"/>
        <end position="85"/>
    </location>
</feature>
<evidence type="ECO:0000256" key="1">
    <source>
        <dbReference type="SAM" id="Phobius"/>
    </source>
</evidence>
<dbReference type="PANTHER" id="PTHR37308:SF1">
    <property type="entry name" value="POLYPRENYL-PHOSPHATE TRANSPORTER"/>
    <property type="match status" value="1"/>
</dbReference>
<dbReference type="EMBL" id="FNEM01000009">
    <property type="protein sequence ID" value="SDJ53515.1"/>
    <property type="molecule type" value="Genomic_DNA"/>
</dbReference>
<evidence type="ECO:0000313" key="3">
    <source>
        <dbReference type="Proteomes" id="UP000199527"/>
    </source>
</evidence>
<dbReference type="PANTHER" id="PTHR37308">
    <property type="entry name" value="INTEGRAL MEMBRANE PROTEIN"/>
    <property type="match status" value="1"/>
</dbReference>
<protein>
    <submittedName>
        <fullName evidence="2">Putative membrane protein</fullName>
    </submittedName>
</protein>
<proteinExistence type="predicted"/>
<sequence>MTLDIKTFLKGVAMGAADVVPGVSGGTIAFITGIYDTLLESVRRINPRLFGLWRQQGFKVVWNHINGTFLVTLLSGIGISIASLAKVISYLLVNQPIGLWSFFFGLILISIVHIGKQIEGWSPQLLLSLLVGAGFAYLISVANPLALDPTPINILIGGMIAICAMILPGISGSFILLLLGLYAPVLGAVKNAELTTIAIFLGGCVLGLLSFSHLLSFLLRRFHGATLAFLTGLLIGTLGKIWPWKQTLSWRINSKGEQVPLLQENLMPGQFESITGEPNQLYLALACAGVGFMVVLVLEKVGQRQG</sequence>
<gene>
    <name evidence="2" type="ORF">SAMN04488540_10999</name>
</gene>
<reference evidence="3" key="1">
    <citation type="submission" date="2016-10" db="EMBL/GenBank/DDBJ databases">
        <authorList>
            <person name="Varghese N."/>
            <person name="Submissions S."/>
        </authorList>
    </citation>
    <scope>NUCLEOTIDE SEQUENCE [LARGE SCALE GENOMIC DNA]</scope>
    <source>
        <strain evidence="3">DSM 23317</strain>
    </source>
</reference>
<dbReference type="OrthoDB" id="9793746at2"/>
<keyword evidence="1" id="KW-1133">Transmembrane helix</keyword>
<feature type="transmembrane region" description="Helical" evidence="1">
    <location>
        <begin position="97"/>
        <end position="114"/>
    </location>
</feature>